<dbReference type="InterPro" id="IPR003477">
    <property type="entry name" value="PemK-like"/>
</dbReference>
<evidence type="ECO:0000313" key="1">
    <source>
        <dbReference type="EMBL" id="MBB6476969.1"/>
    </source>
</evidence>
<dbReference type="RefSeq" id="WP_184987351.1">
    <property type="nucleotide sequence ID" value="NZ_BAAALO010000006.1"/>
</dbReference>
<dbReference type="Pfam" id="PF02452">
    <property type="entry name" value="PemK_toxin"/>
    <property type="match status" value="1"/>
</dbReference>
<sequence>MRDHDDPRPPRGAVREIHDLTSAVALTYAPDLDGLADPGEIVWSWVPYEDDPARGKDRPLLLVGRHGRRLLGVMLSSRTPDEHHGHDWLEIGPGPWDRQNRPSYARVDRIFELDEHDIRREGAILPPARFTEVAAALQKRYGWRIQRDH</sequence>
<name>A0A7X0IKQ7_9ACTN</name>
<evidence type="ECO:0008006" key="3">
    <source>
        <dbReference type="Google" id="ProtNLM"/>
    </source>
</evidence>
<dbReference type="Proteomes" id="UP000555564">
    <property type="component" value="Unassembled WGS sequence"/>
</dbReference>
<proteinExistence type="predicted"/>
<evidence type="ECO:0000313" key="2">
    <source>
        <dbReference type="Proteomes" id="UP000555564"/>
    </source>
</evidence>
<accession>A0A7X0IKQ7</accession>
<dbReference type="GO" id="GO:0003677">
    <property type="term" value="F:DNA binding"/>
    <property type="evidence" value="ECO:0007669"/>
    <property type="project" value="InterPro"/>
</dbReference>
<protein>
    <recommendedName>
        <fullName evidence="3">Type II toxin-antitoxin system PemK/MazF family toxin</fullName>
    </recommendedName>
</protein>
<gene>
    <name evidence="1" type="ORF">BJ992_006400</name>
</gene>
<keyword evidence="2" id="KW-1185">Reference proteome</keyword>
<dbReference type="EMBL" id="JACHIU010000001">
    <property type="protein sequence ID" value="MBB6476969.1"/>
    <property type="molecule type" value="Genomic_DNA"/>
</dbReference>
<dbReference type="SUPFAM" id="SSF50118">
    <property type="entry name" value="Cell growth inhibitor/plasmid maintenance toxic component"/>
    <property type="match status" value="1"/>
</dbReference>
<reference evidence="1 2" key="1">
    <citation type="submission" date="2020-08" db="EMBL/GenBank/DDBJ databases">
        <title>Sequencing the genomes of 1000 actinobacteria strains.</title>
        <authorList>
            <person name="Klenk H.-P."/>
        </authorList>
    </citation>
    <scope>NUCLEOTIDE SEQUENCE [LARGE SCALE GENOMIC DNA]</scope>
    <source>
        <strain evidence="1 2">DSM 44936</strain>
    </source>
</reference>
<organism evidence="1 2">
    <name type="scientific">Sphaerisporangium rubeum</name>
    <dbReference type="NCBI Taxonomy" id="321317"/>
    <lineage>
        <taxon>Bacteria</taxon>
        <taxon>Bacillati</taxon>
        <taxon>Actinomycetota</taxon>
        <taxon>Actinomycetes</taxon>
        <taxon>Streptosporangiales</taxon>
        <taxon>Streptosporangiaceae</taxon>
        <taxon>Sphaerisporangium</taxon>
    </lineage>
</organism>
<dbReference type="AlphaFoldDB" id="A0A7X0IKQ7"/>
<comment type="caution">
    <text evidence="1">The sequence shown here is derived from an EMBL/GenBank/DDBJ whole genome shotgun (WGS) entry which is preliminary data.</text>
</comment>